<evidence type="ECO:0000256" key="1">
    <source>
        <dbReference type="ARBA" id="ARBA00022729"/>
    </source>
</evidence>
<dbReference type="InterPro" id="IPR050570">
    <property type="entry name" value="Cell_wall_metabolism_enzyme"/>
</dbReference>
<evidence type="ECO:0000259" key="3">
    <source>
        <dbReference type="Pfam" id="PF01551"/>
    </source>
</evidence>
<dbReference type="RefSeq" id="WP_141518784.1">
    <property type="nucleotide sequence ID" value="NZ_VICE01000098.1"/>
</dbReference>
<dbReference type="AlphaFoldDB" id="A0A508A3L3"/>
<evidence type="ECO:0000313" key="5">
    <source>
        <dbReference type="Proteomes" id="UP000318212"/>
    </source>
</evidence>
<accession>A0A508A3L3</accession>
<feature type="domain" description="M23ase beta-sheet core" evidence="3">
    <location>
        <begin position="230"/>
        <end position="329"/>
    </location>
</feature>
<evidence type="ECO:0000256" key="2">
    <source>
        <dbReference type="SAM" id="MobiDB-lite"/>
    </source>
</evidence>
<proteinExistence type="predicted"/>
<protein>
    <submittedName>
        <fullName evidence="4">M23 family metallopeptidase</fullName>
    </submittedName>
</protein>
<feature type="region of interest" description="Disordered" evidence="2">
    <location>
        <begin position="90"/>
        <end position="111"/>
    </location>
</feature>
<dbReference type="Gene3D" id="2.70.70.10">
    <property type="entry name" value="Glucose Permease (Domain IIA)"/>
    <property type="match status" value="1"/>
</dbReference>
<evidence type="ECO:0000313" key="4">
    <source>
        <dbReference type="EMBL" id="TQD43353.1"/>
    </source>
</evidence>
<dbReference type="CDD" id="cd12797">
    <property type="entry name" value="M23_peptidase"/>
    <property type="match status" value="1"/>
</dbReference>
<sequence>MIAGAWPGVGRPAMLLVPGLLLAGAVVAGGGESLAPSVPQAPIVASVEGRQVLSYELRLANRSAQALDPLGVEIRAGDSVLARHAGEGLEARLDRSGSQQPRAPGTPVPPGGEAVVFIDIAFDAADMPPPALEHRIEVGGRDADGEVSVQRIEGASIRVSNAIGSALSPPLRGGPWIAVSDTRWPRGHRRVGYQVDGRLRTPGRHAVDWVKLDGDGRRFPEGATLARQAYSHGEDVLAVGDARVAFVRDDLDERSRLDAVIDRERARREGSGNTVVLDLGDGRFAHFAHLRPGSIVVAKGDRVARGDKIAEVGFSGGASAPQLHFAITDAADEHASEGLPFHFDAFALQGRYADPSRAGSEPWSAAGAAAGTRRDEMPARGAVVVFDARH</sequence>
<dbReference type="InterPro" id="IPR016047">
    <property type="entry name" value="M23ase_b-sheet_dom"/>
</dbReference>
<name>A0A508A3L3_9GAMM</name>
<dbReference type="Proteomes" id="UP000318212">
    <property type="component" value="Unassembled WGS sequence"/>
</dbReference>
<organism evidence="4 5">
    <name type="scientific">Marilutibacter aestuarii</name>
    <dbReference type="NCBI Taxonomy" id="1706195"/>
    <lineage>
        <taxon>Bacteria</taxon>
        <taxon>Pseudomonadati</taxon>
        <taxon>Pseudomonadota</taxon>
        <taxon>Gammaproteobacteria</taxon>
        <taxon>Lysobacterales</taxon>
        <taxon>Lysobacteraceae</taxon>
        <taxon>Marilutibacter</taxon>
    </lineage>
</organism>
<dbReference type="SUPFAM" id="SSF51261">
    <property type="entry name" value="Duplicated hybrid motif"/>
    <property type="match status" value="1"/>
</dbReference>
<dbReference type="Pfam" id="PF01551">
    <property type="entry name" value="Peptidase_M23"/>
    <property type="match status" value="1"/>
</dbReference>
<dbReference type="InterPro" id="IPR011055">
    <property type="entry name" value="Dup_hybrid_motif"/>
</dbReference>
<dbReference type="PANTHER" id="PTHR21666">
    <property type="entry name" value="PEPTIDASE-RELATED"/>
    <property type="match status" value="1"/>
</dbReference>
<feature type="region of interest" description="Disordered" evidence="2">
    <location>
        <begin position="354"/>
        <end position="374"/>
    </location>
</feature>
<reference evidence="4 5" key="1">
    <citation type="submission" date="2019-06" db="EMBL/GenBank/DDBJ databases">
        <title>Lysobacter alkalisoli sp. nov. isolated from saline soil.</title>
        <authorList>
            <person name="Sun J.-Q."/>
            <person name="Xu L."/>
        </authorList>
    </citation>
    <scope>NUCLEOTIDE SEQUENCE [LARGE SCALE GENOMIC DNA]</scope>
    <source>
        <strain evidence="4 5">JCM 31130</strain>
    </source>
</reference>
<comment type="caution">
    <text evidence="4">The sequence shown here is derived from an EMBL/GenBank/DDBJ whole genome shotgun (WGS) entry which is preliminary data.</text>
</comment>
<keyword evidence="5" id="KW-1185">Reference proteome</keyword>
<dbReference type="EMBL" id="VICE01000098">
    <property type="protein sequence ID" value="TQD43353.1"/>
    <property type="molecule type" value="Genomic_DNA"/>
</dbReference>
<dbReference type="OrthoDB" id="5489603at2"/>
<keyword evidence="1" id="KW-0732">Signal</keyword>
<gene>
    <name evidence="4" type="ORF">FKV25_10630</name>
</gene>
<dbReference type="PANTHER" id="PTHR21666:SF289">
    <property type="entry name" value="L-ALA--D-GLU ENDOPEPTIDASE"/>
    <property type="match status" value="1"/>
</dbReference>
<dbReference type="GO" id="GO:0004222">
    <property type="term" value="F:metalloendopeptidase activity"/>
    <property type="evidence" value="ECO:0007669"/>
    <property type="project" value="TreeGrafter"/>
</dbReference>